<dbReference type="InParanoid" id="A0A2P6MWG3"/>
<dbReference type="Proteomes" id="UP000241769">
    <property type="component" value="Unassembled WGS sequence"/>
</dbReference>
<proteinExistence type="predicted"/>
<sequence>MKRQRIDEHHGVPTQKFPLDTRATIVICVPPMDRPYVSLIDDPAREMLAELFNNTEKSDAVRTFWTTVNEVNRSGTKKAEVFFLSGRFVRIKYRKTSSNGAPAIILTAKYLTGEPEARALRLMSSHGLPSEISGIAQVIEENVIGRLLGIQHLRVSIIDYPQKSLFRFLSVDPPTAALWHTDIHKMIGRTSAELNMSLEISGNLRESFSSHLDPISKTSTFTEYVNHFPGLSFFVAMRELLPGVHLIVAVTHDLKKESPAPSPERASLPFNDLSGVQIWKRKTWDEITENCLHYISLHTHHASTERLTLPDAFLEDEKMVYCYAYTSDKGAFLPSGNQDGYIWKSSRGVVNTVGNLKKKYQYVDLPNGKKLRRRVMWLEEVKNVYMVEYRHSENNNTTSDKLLGPECMDWPKLLCEVHAVNQHITNSINQIGSHFSMAETRETEEVGPDGVMSYVNSILSRFASEYGSP</sequence>
<protein>
    <submittedName>
        <fullName evidence="1">Uncharacterized protein</fullName>
    </submittedName>
</protein>
<dbReference type="AlphaFoldDB" id="A0A2P6MWG3"/>
<evidence type="ECO:0000313" key="2">
    <source>
        <dbReference type="Proteomes" id="UP000241769"/>
    </source>
</evidence>
<accession>A0A2P6MWG3</accession>
<name>A0A2P6MWG3_9EUKA</name>
<gene>
    <name evidence="1" type="ORF">PROFUN_01753</name>
</gene>
<dbReference type="EMBL" id="MDYQ01000353">
    <property type="protein sequence ID" value="PRP76037.1"/>
    <property type="molecule type" value="Genomic_DNA"/>
</dbReference>
<reference evidence="1 2" key="1">
    <citation type="journal article" date="2018" name="Genome Biol. Evol.">
        <title>Multiple Roots of Fruiting Body Formation in Amoebozoa.</title>
        <authorList>
            <person name="Hillmann F."/>
            <person name="Forbes G."/>
            <person name="Novohradska S."/>
            <person name="Ferling I."/>
            <person name="Riege K."/>
            <person name="Groth M."/>
            <person name="Westermann M."/>
            <person name="Marz M."/>
            <person name="Spaller T."/>
            <person name="Winckler T."/>
            <person name="Schaap P."/>
            <person name="Glockner G."/>
        </authorList>
    </citation>
    <scope>NUCLEOTIDE SEQUENCE [LARGE SCALE GENOMIC DNA]</scope>
    <source>
        <strain evidence="1 2">Jena</strain>
    </source>
</reference>
<keyword evidence="2" id="KW-1185">Reference proteome</keyword>
<organism evidence="1 2">
    <name type="scientific">Planoprotostelium fungivorum</name>
    <dbReference type="NCBI Taxonomy" id="1890364"/>
    <lineage>
        <taxon>Eukaryota</taxon>
        <taxon>Amoebozoa</taxon>
        <taxon>Evosea</taxon>
        <taxon>Variosea</taxon>
        <taxon>Cavosteliida</taxon>
        <taxon>Cavosteliaceae</taxon>
        <taxon>Planoprotostelium</taxon>
    </lineage>
</organism>
<evidence type="ECO:0000313" key="1">
    <source>
        <dbReference type="EMBL" id="PRP76037.1"/>
    </source>
</evidence>
<comment type="caution">
    <text evidence="1">The sequence shown here is derived from an EMBL/GenBank/DDBJ whole genome shotgun (WGS) entry which is preliminary data.</text>
</comment>